<evidence type="ECO:0000259" key="1">
    <source>
        <dbReference type="Pfam" id="PF18182"/>
    </source>
</evidence>
<dbReference type="Pfam" id="PF18182">
    <property type="entry name" value="mCpol"/>
    <property type="match status" value="1"/>
</dbReference>
<accession>A0ABS5INI8</accession>
<organism evidence="2 3">
    <name type="scientific">Microbacterium paraoxydans</name>
    <dbReference type="NCBI Taxonomy" id="199592"/>
    <lineage>
        <taxon>Bacteria</taxon>
        <taxon>Bacillati</taxon>
        <taxon>Actinomycetota</taxon>
        <taxon>Actinomycetes</taxon>
        <taxon>Micrococcales</taxon>
        <taxon>Microbacteriaceae</taxon>
        <taxon>Microbacterium</taxon>
    </lineage>
</organism>
<dbReference type="RefSeq" id="WP_211543451.1">
    <property type="nucleotide sequence ID" value="NZ_JAGTUK010000003.1"/>
</dbReference>
<proteinExistence type="predicted"/>
<dbReference type="Gene3D" id="3.30.70.270">
    <property type="match status" value="1"/>
</dbReference>
<evidence type="ECO:0000313" key="3">
    <source>
        <dbReference type="Proteomes" id="UP000678243"/>
    </source>
</evidence>
<comment type="caution">
    <text evidence="2">The sequence shown here is derived from an EMBL/GenBank/DDBJ whole genome shotgun (WGS) entry which is preliminary data.</text>
</comment>
<keyword evidence="3" id="KW-1185">Reference proteome</keyword>
<evidence type="ECO:0000313" key="2">
    <source>
        <dbReference type="EMBL" id="MBS0024489.1"/>
    </source>
</evidence>
<sequence length="128" mass="13514">MNSADHTDSFLYFDGDDVGAGIELMLLEDNLVGAAKLSTRISGAISMLSSALELELAAEVVFAAGDDVLAHTTRPVVADDVERLRQEFRERSGLTISCGVADSPGGATRQLHLAKLRGKNRAEVATVG</sequence>
<dbReference type="InterPro" id="IPR040942">
    <property type="entry name" value="Minimal_Cpol"/>
</dbReference>
<name>A0ABS5INI8_9MICO</name>
<dbReference type="EMBL" id="JAGTUK010000003">
    <property type="protein sequence ID" value="MBS0024489.1"/>
    <property type="molecule type" value="Genomic_DNA"/>
</dbReference>
<dbReference type="InterPro" id="IPR043128">
    <property type="entry name" value="Rev_trsase/Diguanyl_cyclase"/>
</dbReference>
<feature type="domain" description="Minimal CRISPR polymerase" evidence="1">
    <location>
        <begin position="10"/>
        <end position="123"/>
    </location>
</feature>
<dbReference type="Proteomes" id="UP000678243">
    <property type="component" value="Unassembled WGS sequence"/>
</dbReference>
<dbReference type="NCBIfam" id="NF033576">
    <property type="entry name" value="mCpol"/>
    <property type="match status" value="1"/>
</dbReference>
<protein>
    <submittedName>
        <fullName evidence="2">MCpol domain-containing protein</fullName>
    </submittedName>
</protein>
<gene>
    <name evidence="2" type="ORF">KE274_10250</name>
</gene>
<reference evidence="2 3" key="1">
    <citation type="submission" date="2021-04" db="EMBL/GenBank/DDBJ databases">
        <title>Whole genome analysis of root endophytic bacterium Microbacterium paraoxydans ku-mp colonizing RP-bio226 rice variety.</title>
        <authorList>
            <person name="Ulaganathan K."/>
            <person name="Latha B."/>
        </authorList>
    </citation>
    <scope>NUCLEOTIDE SEQUENCE [LARGE SCALE GENOMIC DNA]</scope>
    <source>
        <strain evidence="3">ku-mp</strain>
    </source>
</reference>